<feature type="transmembrane region" description="Helical" evidence="1">
    <location>
        <begin position="250"/>
        <end position="274"/>
    </location>
</feature>
<dbReference type="InterPro" id="IPR050256">
    <property type="entry name" value="Glycosyltransferase_2"/>
</dbReference>
<evidence type="ECO:0000313" key="4">
    <source>
        <dbReference type="EMBL" id="MBB3903106.1"/>
    </source>
</evidence>
<reference evidence="3" key="1">
    <citation type="journal article" date="2014" name="Int. J. Syst. Evol. Microbiol.">
        <title>Complete genome of a new Firmicutes species belonging to the dominant human colonic microbiota ('Ruminococcus bicirculans') reveals two chromosomes and a selective capacity to utilize plant glucans.</title>
        <authorList>
            <consortium name="NISC Comparative Sequencing Program"/>
            <person name="Wegmann U."/>
            <person name="Louis P."/>
            <person name="Goesmann A."/>
            <person name="Henrissat B."/>
            <person name="Duncan S.H."/>
            <person name="Flint H.J."/>
        </authorList>
    </citation>
    <scope>NUCLEOTIDE SEQUENCE</scope>
    <source>
        <strain evidence="3">NBRC 107710</strain>
    </source>
</reference>
<keyword evidence="1" id="KW-1133">Transmembrane helix</keyword>
<keyword evidence="6" id="KW-1185">Reference proteome</keyword>
<evidence type="ECO:0000313" key="6">
    <source>
        <dbReference type="Proteomes" id="UP001156881"/>
    </source>
</evidence>
<feature type="transmembrane region" description="Helical" evidence="1">
    <location>
        <begin position="286"/>
        <end position="309"/>
    </location>
</feature>
<dbReference type="InterPro" id="IPR029044">
    <property type="entry name" value="Nucleotide-diphossugar_trans"/>
</dbReference>
<sequence>MMQSSERIREELNGLLPQASFSRNKSIAILLPCFNEEHTVAQVIAGFRKALPGATIYVYDNNSTDRTAEIAQAAGAVLRHERRQGKGNVVRRMFADIDADLYVLADADLTYDATAAGRLIDALVTRNVDMVVGVRVGQDGAFPRGHRFGNRMFNGLVERLFGAGFTDILSGYRVVSRRFAKSFPATSSGFEIETELTVHALDLRLAAEEIPIAYGRRPADSRSKLNTYRDGAKILVKIVRMYKTLRPFRFFGILAAVLANTAIALGLPIVTTYLEQGLVPRLPTAVLAAALIQLAFMSLTCGIIVDAVCTSQREFKRMRYLDLPAPNGT</sequence>
<name>A0A7W6AM08_9HYPH</name>
<dbReference type="PANTHER" id="PTHR48090">
    <property type="entry name" value="UNDECAPRENYL-PHOSPHATE 4-DEOXY-4-FORMAMIDO-L-ARABINOSE TRANSFERASE-RELATED"/>
    <property type="match status" value="1"/>
</dbReference>
<reference evidence="4 5" key="3">
    <citation type="submission" date="2020-08" db="EMBL/GenBank/DDBJ databases">
        <title>Genomic Encyclopedia of Type Strains, Phase IV (KMG-IV): sequencing the most valuable type-strain genomes for metagenomic binning, comparative biology and taxonomic classification.</title>
        <authorList>
            <person name="Goeker M."/>
        </authorList>
    </citation>
    <scope>NUCLEOTIDE SEQUENCE [LARGE SCALE GENOMIC DNA]</scope>
    <source>
        <strain evidence="4 5">DSM 24105</strain>
    </source>
</reference>
<dbReference type="Gene3D" id="3.90.550.10">
    <property type="entry name" value="Spore Coat Polysaccharide Biosynthesis Protein SpsA, Chain A"/>
    <property type="match status" value="1"/>
</dbReference>
<dbReference type="RefSeq" id="WP_306484323.1">
    <property type="nucleotide sequence ID" value="NZ_BSPG01000014.1"/>
</dbReference>
<dbReference type="AlphaFoldDB" id="A0A7W6AM08"/>
<evidence type="ECO:0000259" key="2">
    <source>
        <dbReference type="Pfam" id="PF00535"/>
    </source>
</evidence>
<keyword evidence="4" id="KW-0808">Transferase</keyword>
<evidence type="ECO:0000313" key="5">
    <source>
        <dbReference type="Proteomes" id="UP000517759"/>
    </source>
</evidence>
<gene>
    <name evidence="3" type="ORF">GCM10007884_26740</name>
    <name evidence="4" type="ORF">GGR33_002608</name>
</gene>
<dbReference type="PANTHER" id="PTHR48090:SF7">
    <property type="entry name" value="RFBJ PROTEIN"/>
    <property type="match status" value="1"/>
</dbReference>
<dbReference type="Pfam" id="PF00535">
    <property type="entry name" value="Glycos_transf_2"/>
    <property type="match status" value="1"/>
</dbReference>
<feature type="domain" description="Glycosyltransferase 2-like" evidence="2">
    <location>
        <begin position="29"/>
        <end position="179"/>
    </location>
</feature>
<dbReference type="Proteomes" id="UP000517759">
    <property type="component" value="Unassembled WGS sequence"/>
</dbReference>
<organism evidence="4 5">
    <name type="scientific">Methylobacterium brachythecii</name>
    <dbReference type="NCBI Taxonomy" id="1176177"/>
    <lineage>
        <taxon>Bacteria</taxon>
        <taxon>Pseudomonadati</taxon>
        <taxon>Pseudomonadota</taxon>
        <taxon>Alphaproteobacteria</taxon>
        <taxon>Hyphomicrobiales</taxon>
        <taxon>Methylobacteriaceae</taxon>
        <taxon>Methylobacterium</taxon>
    </lineage>
</organism>
<dbReference type="EMBL" id="BSPG01000014">
    <property type="protein sequence ID" value="GLS44686.1"/>
    <property type="molecule type" value="Genomic_DNA"/>
</dbReference>
<dbReference type="CDD" id="cd04179">
    <property type="entry name" value="DPM_DPG-synthase_like"/>
    <property type="match status" value="1"/>
</dbReference>
<evidence type="ECO:0000313" key="3">
    <source>
        <dbReference type="EMBL" id="GLS44686.1"/>
    </source>
</evidence>
<proteinExistence type="predicted"/>
<protein>
    <submittedName>
        <fullName evidence="3">Glycosyl transferase</fullName>
    </submittedName>
    <submittedName>
        <fullName evidence="4">Glycosyltransferase involved in cell wall biosynthesis</fullName>
    </submittedName>
</protein>
<accession>A0A7W6AM08</accession>
<dbReference type="GO" id="GO:0016740">
    <property type="term" value="F:transferase activity"/>
    <property type="evidence" value="ECO:0007669"/>
    <property type="project" value="UniProtKB-KW"/>
</dbReference>
<dbReference type="SUPFAM" id="SSF53448">
    <property type="entry name" value="Nucleotide-diphospho-sugar transferases"/>
    <property type="match status" value="1"/>
</dbReference>
<dbReference type="Proteomes" id="UP001156881">
    <property type="component" value="Unassembled WGS sequence"/>
</dbReference>
<keyword evidence="1" id="KW-0812">Transmembrane</keyword>
<reference evidence="3" key="4">
    <citation type="submission" date="2023-01" db="EMBL/GenBank/DDBJ databases">
        <title>Draft genome sequence of Methylobacterium brachythecii strain NBRC 107710.</title>
        <authorList>
            <person name="Sun Q."/>
            <person name="Mori K."/>
        </authorList>
    </citation>
    <scope>NUCLEOTIDE SEQUENCE</scope>
    <source>
        <strain evidence="3">NBRC 107710</strain>
    </source>
</reference>
<evidence type="ECO:0000256" key="1">
    <source>
        <dbReference type="SAM" id="Phobius"/>
    </source>
</evidence>
<keyword evidence="1" id="KW-0472">Membrane</keyword>
<reference evidence="6" key="2">
    <citation type="journal article" date="2019" name="Int. J. Syst. Evol. Microbiol.">
        <title>The Global Catalogue of Microorganisms (GCM) 10K type strain sequencing project: providing services to taxonomists for standard genome sequencing and annotation.</title>
        <authorList>
            <consortium name="The Broad Institute Genomics Platform"/>
            <consortium name="The Broad Institute Genome Sequencing Center for Infectious Disease"/>
            <person name="Wu L."/>
            <person name="Ma J."/>
        </authorList>
    </citation>
    <scope>NUCLEOTIDE SEQUENCE [LARGE SCALE GENOMIC DNA]</scope>
    <source>
        <strain evidence="6">NBRC 107710</strain>
    </source>
</reference>
<dbReference type="EMBL" id="JACIDN010000004">
    <property type="protein sequence ID" value="MBB3903106.1"/>
    <property type="molecule type" value="Genomic_DNA"/>
</dbReference>
<dbReference type="InterPro" id="IPR001173">
    <property type="entry name" value="Glyco_trans_2-like"/>
</dbReference>
<comment type="caution">
    <text evidence="4">The sequence shown here is derived from an EMBL/GenBank/DDBJ whole genome shotgun (WGS) entry which is preliminary data.</text>
</comment>